<organism evidence="4 5">
    <name type="scientific">Paraburkholderia bryophila</name>
    <dbReference type="NCBI Taxonomy" id="420952"/>
    <lineage>
        <taxon>Bacteria</taxon>
        <taxon>Pseudomonadati</taxon>
        <taxon>Pseudomonadota</taxon>
        <taxon>Betaproteobacteria</taxon>
        <taxon>Burkholderiales</taxon>
        <taxon>Burkholderiaceae</taxon>
        <taxon>Paraburkholderia</taxon>
    </lineage>
</organism>
<dbReference type="InterPro" id="IPR050595">
    <property type="entry name" value="Bact_response_regulator"/>
</dbReference>
<proteinExistence type="predicted"/>
<dbReference type="InterPro" id="IPR001789">
    <property type="entry name" value="Sig_transdc_resp-reg_receiver"/>
</dbReference>
<dbReference type="InterPro" id="IPR011006">
    <property type="entry name" value="CheY-like_superfamily"/>
</dbReference>
<dbReference type="AlphaFoldDB" id="A0A7Y9W4N6"/>
<evidence type="ECO:0000256" key="1">
    <source>
        <dbReference type="ARBA" id="ARBA00022553"/>
    </source>
</evidence>
<dbReference type="SMART" id="SM00448">
    <property type="entry name" value="REC"/>
    <property type="match status" value="1"/>
</dbReference>
<sequence>MATNLLVCIVDDDDAVRSATESLVRSLGWPTRVFASGEEFLHAADIDDVACLISDVRMTGMSGIEMHERLLDRGCAPPTIFVTAFPTPALEAKILANGALAFLAKPVDATVIAHYLARVCGKA</sequence>
<dbReference type="SUPFAM" id="SSF52172">
    <property type="entry name" value="CheY-like"/>
    <property type="match status" value="1"/>
</dbReference>
<keyword evidence="1 2" id="KW-0597">Phosphoprotein</keyword>
<gene>
    <name evidence="4" type="ORF">GGD41_001458</name>
</gene>
<dbReference type="PANTHER" id="PTHR44591">
    <property type="entry name" value="STRESS RESPONSE REGULATOR PROTEIN 1"/>
    <property type="match status" value="1"/>
</dbReference>
<dbReference type="PANTHER" id="PTHR44591:SF25">
    <property type="entry name" value="CHEMOTAXIS TWO-COMPONENT RESPONSE REGULATOR"/>
    <property type="match status" value="1"/>
</dbReference>
<comment type="caution">
    <text evidence="4">The sequence shown here is derived from an EMBL/GenBank/DDBJ whole genome shotgun (WGS) entry which is preliminary data.</text>
</comment>
<feature type="domain" description="Response regulatory" evidence="3">
    <location>
        <begin position="6"/>
        <end position="120"/>
    </location>
</feature>
<feature type="modified residue" description="4-aspartylphosphate" evidence="2">
    <location>
        <position position="55"/>
    </location>
</feature>
<evidence type="ECO:0000259" key="3">
    <source>
        <dbReference type="PROSITE" id="PS50110"/>
    </source>
</evidence>
<dbReference type="Gene3D" id="3.40.50.2300">
    <property type="match status" value="1"/>
</dbReference>
<dbReference type="PROSITE" id="PS50110">
    <property type="entry name" value="RESPONSE_REGULATORY"/>
    <property type="match status" value="1"/>
</dbReference>
<dbReference type="GO" id="GO:0000160">
    <property type="term" value="P:phosphorelay signal transduction system"/>
    <property type="evidence" value="ECO:0007669"/>
    <property type="project" value="InterPro"/>
</dbReference>
<name>A0A7Y9W4N6_9BURK</name>
<evidence type="ECO:0000313" key="5">
    <source>
        <dbReference type="Proteomes" id="UP000572540"/>
    </source>
</evidence>
<reference evidence="4 5" key="1">
    <citation type="submission" date="2020-07" db="EMBL/GenBank/DDBJ databases">
        <title>Exploring microbial biodiversity for novel pathways involved in the catabolism of aromatic compounds derived from lignin.</title>
        <authorList>
            <person name="Elkins J."/>
        </authorList>
    </citation>
    <scope>NUCLEOTIDE SEQUENCE [LARGE SCALE GENOMIC DNA]</scope>
    <source>
        <strain evidence="4 5">H2C3B</strain>
    </source>
</reference>
<protein>
    <submittedName>
        <fullName evidence="4">FixJ family two-component response regulator</fullName>
    </submittedName>
</protein>
<evidence type="ECO:0000313" key="4">
    <source>
        <dbReference type="EMBL" id="NYH14230.1"/>
    </source>
</evidence>
<dbReference type="EMBL" id="JACCAU010000001">
    <property type="protein sequence ID" value="NYH14230.1"/>
    <property type="molecule type" value="Genomic_DNA"/>
</dbReference>
<dbReference type="Proteomes" id="UP000572540">
    <property type="component" value="Unassembled WGS sequence"/>
</dbReference>
<evidence type="ECO:0000256" key="2">
    <source>
        <dbReference type="PROSITE-ProRule" id="PRU00169"/>
    </source>
</evidence>
<accession>A0A7Y9W4N6</accession>
<dbReference type="RefSeq" id="WP_179709429.1">
    <property type="nucleotide sequence ID" value="NZ_JACCAU010000001.1"/>
</dbReference>
<dbReference type="Pfam" id="PF00072">
    <property type="entry name" value="Response_reg"/>
    <property type="match status" value="1"/>
</dbReference>